<evidence type="ECO:0000313" key="4">
    <source>
        <dbReference type="Proteomes" id="UP001151002"/>
    </source>
</evidence>
<comment type="caution">
    <text evidence="3">The sequence shown here is derived from an EMBL/GenBank/DDBJ whole genome shotgun (WGS) entry which is preliminary data.</text>
</comment>
<dbReference type="EMBL" id="JAPNTZ010000014">
    <property type="protein sequence ID" value="MCY1143058.1"/>
    <property type="molecule type" value="Genomic_DNA"/>
</dbReference>
<evidence type="ECO:0000256" key="2">
    <source>
        <dbReference type="SAM" id="SignalP"/>
    </source>
</evidence>
<gene>
    <name evidence="3" type="ORF">OWR29_34115</name>
</gene>
<dbReference type="Proteomes" id="UP001151002">
    <property type="component" value="Unassembled WGS sequence"/>
</dbReference>
<evidence type="ECO:0000313" key="3">
    <source>
        <dbReference type="EMBL" id="MCY1143058.1"/>
    </source>
</evidence>
<feature type="chain" id="PRO_5045209642" description="Lipoprotein" evidence="2">
    <location>
        <begin position="22"/>
        <end position="181"/>
    </location>
</feature>
<feature type="region of interest" description="Disordered" evidence="1">
    <location>
        <begin position="20"/>
        <end position="58"/>
    </location>
</feature>
<organism evidence="3 4">
    <name type="scientific">Paractinoplanes pyxinae</name>
    <dbReference type="NCBI Taxonomy" id="2997416"/>
    <lineage>
        <taxon>Bacteria</taxon>
        <taxon>Bacillati</taxon>
        <taxon>Actinomycetota</taxon>
        <taxon>Actinomycetes</taxon>
        <taxon>Micromonosporales</taxon>
        <taxon>Micromonosporaceae</taxon>
        <taxon>Paractinoplanes</taxon>
    </lineage>
</organism>
<proteinExistence type="predicted"/>
<dbReference type="RefSeq" id="WP_267567532.1">
    <property type="nucleotide sequence ID" value="NZ_JAPNTZ010000014.1"/>
</dbReference>
<sequence>MSPRRLLLAAALLTTACSATPASQDQVATLESAAPPPASTAPASDRKGRPQLRLDTSDEEAQRFWTAYEDCLVAHGVKVNPVDQPGPAGPGRRLDQSGEPKSAYTACQGKLPLPPPELDDEINPRYAAQWNDNVRCLREHGLMVHVTEPGSWTYDDGDHPIPGNQDELEKSCLLEAFGAKK</sequence>
<reference evidence="3" key="1">
    <citation type="submission" date="2022-11" db="EMBL/GenBank/DDBJ databases">
        <authorList>
            <person name="Somphong A."/>
            <person name="Phongsopitanun W."/>
        </authorList>
    </citation>
    <scope>NUCLEOTIDE SEQUENCE</scope>
    <source>
        <strain evidence="3">Pm04-4</strain>
    </source>
</reference>
<name>A0ABT4B978_9ACTN</name>
<keyword evidence="2" id="KW-0732">Signal</keyword>
<dbReference type="PROSITE" id="PS51257">
    <property type="entry name" value="PROKAR_LIPOPROTEIN"/>
    <property type="match status" value="1"/>
</dbReference>
<evidence type="ECO:0000256" key="1">
    <source>
        <dbReference type="SAM" id="MobiDB-lite"/>
    </source>
</evidence>
<protein>
    <recommendedName>
        <fullName evidence="5">Lipoprotein</fullName>
    </recommendedName>
</protein>
<feature type="signal peptide" evidence="2">
    <location>
        <begin position="1"/>
        <end position="21"/>
    </location>
</feature>
<accession>A0ABT4B978</accession>
<keyword evidence="4" id="KW-1185">Reference proteome</keyword>
<evidence type="ECO:0008006" key="5">
    <source>
        <dbReference type="Google" id="ProtNLM"/>
    </source>
</evidence>
<feature type="region of interest" description="Disordered" evidence="1">
    <location>
        <begin position="79"/>
        <end position="104"/>
    </location>
</feature>